<evidence type="ECO:0000313" key="3">
    <source>
        <dbReference type="Proteomes" id="UP000017908"/>
    </source>
</evidence>
<accession>R7N0S4</accession>
<reference evidence="2" key="1">
    <citation type="submission" date="2012-11" db="EMBL/GenBank/DDBJ databases">
        <title>Dependencies among metagenomic species, viruses, plasmids and units of genetic variation.</title>
        <authorList>
            <person name="Nielsen H.B."/>
            <person name="Almeida M."/>
            <person name="Juncker A.S."/>
            <person name="Rasmussen S."/>
            <person name="Li J."/>
            <person name="Sunagawa S."/>
            <person name="Plichta D."/>
            <person name="Gautier L."/>
            <person name="Le Chatelier E."/>
            <person name="Peletier E."/>
            <person name="Bonde I."/>
            <person name="Nielsen T."/>
            <person name="Manichanh C."/>
            <person name="Arumugam M."/>
            <person name="Batto J."/>
            <person name="Santos M.B.Q.D."/>
            <person name="Blom N."/>
            <person name="Borruel N."/>
            <person name="Burgdorf K.S."/>
            <person name="Boumezbeur F."/>
            <person name="Casellas F."/>
            <person name="Dore J."/>
            <person name="Guarner F."/>
            <person name="Hansen T."/>
            <person name="Hildebrand F."/>
            <person name="Kaas R.S."/>
            <person name="Kennedy S."/>
            <person name="Kristiansen K."/>
            <person name="Kultima J.R."/>
            <person name="Leonard P."/>
            <person name="Levenez F."/>
            <person name="Lund O."/>
            <person name="Moumen B."/>
            <person name="Le Paslier D."/>
            <person name="Pons N."/>
            <person name="Pedersen O."/>
            <person name="Prifti E."/>
            <person name="Qin J."/>
            <person name="Raes J."/>
            <person name="Tap J."/>
            <person name="Tims S."/>
            <person name="Ussery D.W."/>
            <person name="Yamada T."/>
            <person name="MetaHit consortium"/>
            <person name="Renault P."/>
            <person name="Sicheritz-Ponten T."/>
            <person name="Bork P."/>
            <person name="Wang J."/>
            <person name="Brunak S."/>
            <person name="Ehrlich S.D."/>
        </authorList>
    </citation>
    <scope>NUCLEOTIDE SEQUENCE [LARGE SCALE GENOMIC DNA]</scope>
</reference>
<feature type="region of interest" description="Disordered" evidence="1">
    <location>
        <begin position="1"/>
        <end position="23"/>
    </location>
</feature>
<comment type="caution">
    <text evidence="2">The sequence shown here is derived from an EMBL/GenBank/DDBJ whole genome shotgun (WGS) entry which is preliminary data.</text>
</comment>
<evidence type="ECO:0000256" key="1">
    <source>
        <dbReference type="SAM" id="MobiDB-lite"/>
    </source>
</evidence>
<evidence type="ECO:0000313" key="2">
    <source>
        <dbReference type="EMBL" id="CDF05693.1"/>
    </source>
</evidence>
<organism evidence="2 3">
    <name type="scientific">Megasphaera elsdenii CAG:570</name>
    <dbReference type="NCBI Taxonomy" id="1263087"/>
    <lineage>
        <taxon>Bacteria</taxon>
        <taxon>Bacillati</taxon>
        <taxon>Bacillota</taxon>
        <taxon>Negativicutes</taxon>
        <taxon>Veillonellales</taxon>
        <taxon>Veillonellaceae</taxon>
        <taxon>Megasphaera</taxon>
    </lineage>
</organism>
<dbReference type="AlphaFoldDB" id="R7N0S4"/>
<sequence>MDFVGSDANADARAADEDAPVEGAVSDGFSDFLGNVRIIAAFARQSAVIGEFNALFLQIFFDVFLQVKSAVIGAEY</sequence>
<dbReference type="EMBL" id="CBKE010000333">
    <property type="protein sequence ID" value="CDF05693.1"/>
    <property type="molecule type" value="Genomic_DNA"/>
</dbReference>
<dbReference type="Proteomes" id="UP000017908">
    <property type="component" value="Unassembled WGS sequence"/>
</dbReference>
<name>R7N0S4_MEGEL</name>
<proteinExistence type="predicted"/>
<protein>
    <submittedName>
        <fullName evidence="2">Uncharacterized protein</fullName>
    </submittedName>
</protein>
<gene>
    <name evidence="2" type="ORF">BN715_01946</name>
</gene>